<gene>
    <name evidence="1" type="ORF">ACFQND_05740</name>
</gene>
<proteinExistence type="predicted"/>
<organism evidence="1 2">
    <name type="scientific">Polaromonas aquatica</name>
    <dbReference type="NCBI Taxonomy" id="332657"/>
    <lineage>
        <taxon>Bacteria</taxon>
        <taxon>Pseudomonadati</taxon>
        <taxon>Pseudomonadota</taxon>
        <taxon>Betaproteobacteria</taxon>
        <taxon>Burkholderiales</taxon>
        <taxon>Comamonadaceae</taxon>
        <taxon>Polaromonas</taxon>
    </lineage>
</organism>
<accession>A0ABW1TUK8</accession>
<sequence>MALRKGLLVAAALPGAVPPRLTPTILFFFRNTYIAPLAETPKNDFPPIPGSSLTFASAASIRACTSCLLNCLRAIIAGWQAPGAKPGGQRFADRNLLHILHLIILFSN</sequence>
<evidence type="ECO:0000313" key="2">
    <source>
        <dbReference type="Proteomes" id="UP001596270"/>
    </source>
</evidence>
<protein>
    <recommendedName>
        <fullName evidence="3">Secreted protein</fullName>
    </recommendedName>
</protein>
<comment type="caution">
    <text evidence="1">The sequence shown here is derived from an EMBL/GenBank/DDBJ whole genome shotgun (WGS) entry which is preliminary data.</text>
</comment>
<evidence type="ECO:0008006" key="3">
    <source>
        <dbReference type="Google" id="ProtNLM"/>
    </source>
</evidence>
<name>A0ABW1TUK8_9BURK</name>
<dbReference type="EMBL" id="JBHSRS010000013">
    <property type="protein sequence ID" value="MFC6280732.1"/>
    <property type="molecule type" value="Genomic_DNA"/>
</dbReference>
<keyword evidence="2" id="KW-1185">Reference proteome</keyword>
<dbReference type="Proteomes" id="UP001596270">
    <property type="component" value="Unassembled WGS sequence"/>
</dbReference>
<evidence type="ECO:0000313" key="1">
    <source>
        <dbReference type="EMBL" id="MFC6280732.1"/>
    </source>
</evidence>
<reference evidence="2" key="1">
    <citation type="journal article" date="2019" name="Int. J. Syst. Evol. Microbiol.">
        <title>The Global Catalogue of Microorganisms (GCM) 10K type strain sequencing project: providing services to taxonomists for standard genome sequencing and annotation.</title>
        <authorList>
            <consortium name="The Broad Institute Genomics Platform"/>
            <consortium name="The Broad Institute Genome Sequencing Center for Infectious Disease"/>
            <person name="Wu L."/>
            <person name="Ma J."/>
        </authorList>
    </citation>
    <scope>NUCLEOTIDE SEQUENCE [LARGE SCALE GENOMIC DNA]</scope>
    <source>
        <strain evidence="2">CCUG 39402</strain>
    </source>
</reference>